<evidence type="ECO:0008006" key="4">
    <source>
        <dbReference type="Google" id="ProtNLM"/>
    </source>
</evidence>
<organism evidence="2 3">
    <name type="scientific">Hyphobacterium marinum</name>
    <dbReference type="NCBI Taxonomy" id="3116574"/>
    <lineage>
        <taxon>Bacteria</taxon>
        <taxon>Pseudomonadati</taxon>
        <taxon>Pseudomonadota</taxon>
        <taxon>Alphaproteobacteria</taxon>
        <taxon>Maricaulales</taxon>
        <taxon>Maricaulaceae</taxon>
        <taxon>Hyphobacterium</taxon>
    </lineage>
</organism>
<proteinExistence type="predicted"/>
<gene>
    <name evidence="2" type="ORF">V0U35_11675</name>
</gene>
<dbReference type="RefSeq" id="WP_330196899.1">
    <property type="nucleotide sequence ID" value="NZ_JAZDRO010000005.1"/>
</dbReference>
<evidence type="ECO:0000313" key="2">
    <source>
        <dbReference type="EMBL" id="MEE2567337.1"/>
    </source>
</evidence>
<feature type="region of interest" description="Disordered" evidence="1">
    <location>
        <begin position="145"/>
        <end position="175"/>
    </location>
</feature>
<dbReference type="Proteomes" id="UP001310692">
    <property type="component" value="Unassembled WGS sequence"/>
</dbReference>
<evidence type="ECO:0000313" key="3">
    <source>
        <dbReference type="Proteomes" id="UP001310692"/>
    </source>
</evidence>
<sequence>MVGKRVRKRQLSPGEWAVLEQLRLAGVPVGEIADRAGLSESWTYRKLGQMAKDTPAVRLARQRAAMEADLARIQAAFRDEAPADVARRARAFSAVLKASKDLEGWMTPKDTKAEPTDDDMPSVEDLCAELERRFAALDAGRAAACGHGENGPARADGDAGGLDVLGPDRTAPAGD</sequence>
<protein>
    <recommendedName>
        <fullName evidence="4">Resolvase HTH domain-containing protein</fullName>
    </recommendedName>
</protein>
<keyword evidence="3" id="KW-1185">Reference proteome</keyword>
<name>A0ABU7M0J5_9PROT</name>
<comment type="caution">
    <text evidence="2">The sequence shown here is derived from an EMBL/GenBank/DDBJ whole genome shotgun (WGS) entry which is preliminary data.</text>
</comment>
<accession>A0ABU7M0J5</accession>
<evidence type="ECO:0000256" key="1">
    <source>
        <dbReference type="SAM" id="MobiDB-lite"/>
    </source>
</evidence>
<dbReference type="EMBL" id="JAZDRO010000005">
    <property type="protein sequence ID" value="MEE2567337.1"/>
    <property type="molecule type" value="Genomic_DNA"/>
</dbReference>
<reference evidence="2 3" key="1">
    <citation type="submission" date="2024-01" db="EMBL/GenBank/DDBJ databases">
        <title>Hyphobacterium bacterium isolated from marine sediment.</title>
        <authorList>
            <person name="Zhao S."/>
        </authorList>
    </citation>
    <scope>NUCLEOTIDE SEQUENCE [LARGE SCALE GENOMIC DNA]</scope>
    <source>
        <strain evidence="2 3">Y60-23</strain>
    </source>
</reference>